<dbReference type="AlphaFoldDB" id="A0AA86MHD5"/>
<dbReference type="KEGG" id="lto:RGQ30_05030"/>
<accession>A0AA86MHD5</accession>
<proteinExistence type="predicted"/>
<keyword evidence="2" id="KW-1185">Reference proteome</keyword>
<dbReference type="Proteomes" id="UP001329151">
    <property type="component" value="Chromosome"/>
</dbReference>
<evidence type="ECO:0000313" key="2">
    <source>
        <dbReference type="Proteomes" id="UP001329151"/>
    </source>
</evidence>
<evidence type="ECO:0000313" key="1">
    <source>
        <dbReference type="EMBL" id="BET25002.1"/>
    </source>
</evidence>
<dbReference type="EMBL" id="AP028947">
    <property type="protein sequence ID" value="BET25002.1"/>
    <property type="molecule type" value="Genomic_DNA"/>
</dbReference>
<gene>
    <name evidence="1" type="ORF">RGQ30_05030</name>
</gene>
<protein>
    <submittedName>
        <fullName evidence="1">Uncharacterized protein</fullName>
    </submittedName>
</protein>
<sequence length="153" mass="17259">MHNCEQYLEQSAGLLETSPNFTARSHYLICDALKLSKKWPVDNNTALFDSALSLCSALDLSSFRHSLHPRLQEDAATLAQLFGSEAIADGNTCTFEGEGRNFTLNAVLLVNEPAQPEKLWVWVTDEILDATYRSYTPIWFHFDATQSMWVAKE</sequence>
<reference evidence="1 2" key="1">
    <citation type="submission" date="2023-10" db="EMBL/GenBank/DDBJ databases">
        <title>Complete Genome Sequence of Limnobacter thiooxidans CS-K2T, Isolated from freshwater lake sediments in Bavaria, Germany.</title>
        <authorList>
            <person name="Naruki M."/>
            <person name="Watanabe A."/>
            <person name="Warashina T."/>
            <person name="Morita T."/>
            <person name="Arakawa K."/>
        </authorList>
    </citation>
    <scope>NUCLEOTIDE SEQUENCE [LARGE SCALE GENOMIC DNA]</scope>
    <source>
        <strain evidence="1 2">CS-K2</strain>
    </source>
</reference>
<organism evidence="1 2">
    <name type="scientific">Limnobacter thiooxidans</name>
    <dbReference type="NCBI Taxonomy" id="131080"/>
    <lineage>
        <taxon>Bacteria</taxon>
        <taxon>Pseudomonadati</taxon>
        <taxon>Pseudomonadota</taxon>
        <taxon>Betaproteobacteria</taxon>
        <taxon>Burkholderiales</taxon>
        <taxon>Burkholderiaceae</taxon>
        <taxon>Limnobacter</taxon>
    </lineage>
</organism>
<name>A0AA86MHD5_9BURK</name>